<organism evidence="1 2">
    <name type="scientific">Glarea lozoyensis (strain ATCC 74030 / MF5533)</name>
    <dbReference type="NCBI Taxonomy" id="1104152"/>
    <lineage>
        <taxon>Eukaryota</taxon>
        <taxon>Fungi</taxon>
        <taxon>Dikarya</taxon>
        <taxon>Ascomycota</taxon>
        <taxon>Pezizomycotina</taxon>
        <taxon>Leotiomycetes</taxon>
        <taxon>Helotiales</taxon>
        <taxon>Helotiaceae</taxon>
        <taxon>Glarea</taxon>
    </lineage>
</organism>
<name>H0EQW1_GLAL7</name>
<accession>H0EQW1</accession>
<dbReference type="InParanoid" id="H0EQW1"/>
<dbReference type="HOGENOM" id="CLU_110325_0_0_1"/>
<dbReference type="Proteomes" id="UP000005446">
    <property type="component" value="Unassembled WGS sequence"/>
</dbReference>
<evidence type="ECO:0000313" key="2">
    <source>
        <dbReference type="Proteomes" id="UP000005446"/>
    </source>
</evidence>
<keyword evidence="2" id="KW-1185">Reference proteome</keyword>
<reference evidence="1 2" key="1">
    <citation type="journal article" date="2012" name="Eukaryot. Cell">
        <title>Genome sequence of the fungus Glarea lozoyensis: the first genome sequence of a species from the Helotiaceae family.</title>
        <authorList>
            <person name="Youssar L."/>
            <person name="Gruening B.A."/>
            <person name="Erxleben A."/>
            <person name="Guenther S."/>
            <person name="Huettel W."/>
        </authorList>
    </citation>
    <scope>NUCLEOTIDE SEQUENCE [LARGE SCALE GENOMIC DNA]</scope>
    <source>
        <strain evidence="2">ATCC 74030 / MF5533</strain>
    </source>
</reference>
<protein>
    <submittedName>
        <fullName evidence="1">Uncharacterized protein</fullName>
    </submittedName>
</protein>
<dbReference type="AlphaFoldDB" id="H0EQW1"/>
<dbReference type="OrthoDB" id="5296889at2759"/>
<sequence length="154" mass="17363">MAKSVILQSWLTKPTKETPYTAPAARQTRKPVETIKKKSTALDKRVKAAGPNSRAVTSDTYAQAMEKFIKDVRKLMDMGEEGVIMAFNLLLEMGQHSRGDFHMSMKMCGFGESGDSYQMMDECMLEVIEKRKEFGLGSLDKESFKISKLLLLNK</sequence>
<dbReference type="EMBL" id="AGUE01000129">
    <property type="protein sequence ID" value="EHK99070.1"/>
    <property type="molecule type" value="Genomic_DNA"/>
</dbReference>
<proteinExistence type="predicted"/>
<evidence type="ECO:0000313" key="1">
    <source>
        <dbReference type="EMBL" id="EHK99070.1"/>
    </source>
</evidence>
<comment type="caution">
    <text evidence="1">The sequence shown here is derived from an EMBL/GenBank/DDBJ whole genome shotgun (WGS) entry which is preliminary data.</text>
</comment>
<gene>
    <name evidence="1" type="ORF">M7I_5070</name>
</gene>